<dbReference type="InterPro" id="IPR029039">
    <property type="entry name" value="Flavoprotein-like_sf"/>
</dbReference>
<dbReference type="Gene3D" id="3.40.50.360">
    <property type="match status" value="1"/>
</dbReference>
<name>A0A5C8P6H4_9BURK</name>
<dbReference type="SUPFAM" id="SSF52218">
    <property type="entry name" value="Flavoproteins"/>
    <property type="match status" value="1"/>
</dbReference>
<dbReference type="Pfam" id="PF03358">
    <property type="entry name" value="FMN_red"/>
    <property type="match status" value="1"/>
</dbReference>
<keyword evidence="3" id="KW-1185">Reference proteome</keyword>
<dbReference type="GO" id="GO:0016491">
    <property type="term" value="F:oxidoreductase activity"/>
    <property type="evidence" value="ECO:0007669"/>
    <property type="project" value="InterPro"/>
</dbReference>
<dbReference type="RefSeq" id="WP_147702990.1">
    <property type="nucleotide sequence ID" value="NZ_VDUY01000001.1"/>
</dbReference>
<gene>
    <name evidence="2" type="ORF">FHP08_04025</name>
</gene>
<organism evidence="2 3">
    <name type="scientific">Zeimonas arvi</name>
    <dbReference type="NCBI Taxonomy" id="2498847"/>
    <lineage>
        <taxon>Bacteria</taxon>
        <taxon>Pseudomonadati</taxon>
        <taxon>Pseudomonadota</taxon>
        <taxon>Betaproteobacteria</taxon>
        <taxon>Burkholderiales</taxon>
        <taxon>Burkholderiaceae</taxon>
        <taxon>Zeimonas</taxon>
    </lineage>
</organism>
<protein>
    <submittedName>
        <fullName evidence="2">NAD(P)H-dependent oxidoreductase</fullName>
    </submittedName>
</protein>
<accession>A0A5C8P6H4</accession>
<dbReference type="EMBL" id="VDUY01000001">
    <property type="protein sequence ID" value="TXL68855.1"/>
    <property type="molecule type" value="Genomic_DNA"/>
</dbReference>
<proteinExistence type="predicted"/>
<evidence type="ECO:0000313" key="2">
    <source>
        <dbReference type="EMBL" id="TXL68855.1"/>
    </source>
</evidence>
<reference evidence="2 3" key="1">
    <citation type="submission" date="2019-06" db="EMBL/GenBank/DDBJ databases">
        <title>Quisquiliibacterium sp. nov., isolated from a maize field.</title>
        <authorList>
            <person name="Lin S.-Y."/>
            <person name="Tsai C.-F."/>
            <person name="Young C.-C."/>
        </authorList>
    </citation>
    <scope>NUCLEOTIDE SEQUENCE [LARGE SCALE GENOMIC DNA]</scope>
    <source>
        <strain evidence="2 3">CC-CFT501</strain>
    </source>
</reference>
<comment type="caution">
    <text evidence="2">The sequence shown here is derived from an EMBL/GenBank/DDBJ whole genome shotgun (WGS) entry which is preliminary data.</text>
</comment>
<dbReference type="Proteomes" id="UP000321548">
    <property type="component" value="Unassembled WGS sequence"/>
</dbReference>
<dbReference type="InterPro" id="IPR005025">
    <property type="entry name" value="FMN_Rdtase-like_dom"/>
</dbReference>
<evidence type="ECO:0000259" key="1">
    <source>
        <dbReference type="Pfam" id="PF03358"/>
    </source>
</evidence>
<sequence length="189" mass="19668">MSESPLIVGIGGTTRVGSTSERAVATALRRAEALGCATMAFGAGAMPTEPYDPSRPDRSEQARALVAALRSADGVIISTPAYHGGISGLVKNAIDFVEDMRDDARVYFEGRAVGCIVCADGPQALGSTMASLRAIVHALRGWPTPYGAALNSRSRPFGGDGIEADLAAIRACELVADEVVAFARTMRRG</sequence>
<feature type="domain" description="NADPH-dependent FMN reductase-like" evidence="1">
    <location>
        <begin position="7"/>
        <end position="147"/>
    </location>
</feature>
<dbReference type="OrthoDB" id="1643408at2"/>
<evidence type="ECO:0000313" key="3">
    <source>
        <dbReference type="Proteomes" id="UP000321548"/>
    </source>
</evidence>
<dbReference type="AlphaFoldDB" id="A0A5C8P6H4"/>